<sequence length="341" mass="40076">MDKKEIEITENYFKKHHFNNNEENFNNVNENLLGIQPDVLQKGYNDIIIFNEPTNYQISKEGKYIKIGNDILPDLDSIQSNIEDNIRQPYFDELLSLNKIIYQNDLTSILNIASKHPDLAIDLVVMFNYEKNESLLQAAIRNIQNWEDIEQSNRLSFVFFNNNFKIRERLLKGLQQKNDFIYALTFYLADHKEKITKTNSVPSDLIEKATAYILQLGLENKNHIDMQIDKSYTLLNNIYVSHPELKEIFLKNKYYGYADLEKYSISYELIKEDSQEKKYSTIKDADGFTNLRKEKNSLSQILQTIRSGEKVEILDSSGDWWLVVTKQDRKGYVHQSRIKSN</sequence>
<dbReference type="InterPro" id="IPR003646">
    <property type="entry name" value="SH3-like_bac-type"/>
</dbReference>
<dbReference type="EMBL" id="JAMXLT020000002">
    <property type="protein sequence ID" value="MDW8547715.1"/>
    <property type="molecule type" value="Genomic_DNA"/>
</dbReference>
<dbReference type="Pfam" id="PF08239">
    <property type="entry name" value="SH3_3"/>
    <property type="match status" value="1"/>
</dbReference>
<accession>A0ABU4JDG8</accession>
<dbReference type="RefSeq" id="WP_165596553.1">
    <property type="nucleotide sequence ID" value="NZ_JAMXLT020000002.1"/>
</dbReference>
<dbReference type="Proteomes" id="UP001204439">
    <property type="component" value="Unassembled WGS sequence"/>
</dbReference>
<dbReference type="SMART" id="SM00287">
    <property type="entry name" value="SH3b"/>
    <property type="match status" value="1"/>
</dbReference>
<protein>
    <submittedName>
        <fullName evidence="2">SH3 domain-containing protein</fullName>
    </submittedName>
</protein>
<evidence type="ECO:0000313" key="2">
    <source>
        <dbReference type="EMBL" id="MDW8547715.1"/>
    </source>
</evidence>
<feature type="domain" description="SH3b" evidence="1">
    <location>
        <begin position="277"/>
        <end position="341"/>
    </location>
</feature>
<dbReference type="PROSITE" id="PS51781">
    <property type="entry name" value="SH3B"/>
    <property type="match status" value="1"/>
</dbReference>
<dbReference type="Gene3D" id="2.30.30.40">
    <property type="entry name" value="SH3 Domains"/>
    <property type="match status" value="1"/>
</dbReference>
<evidence type="ECO:0000313" key="3">
    <source>
        <dbReference type="Proteomes" id="UP001204439"/>
    </source>
</evidence>
<reference evidence="2 3" key="1">
    <citation type="submission" date="2023-11" db="EMBL/GenBank/DDBJ databases">
        <title>First isolation, identification, and characterization of non-pathogenic Epilithonimonas ginsengisoli isolated from diseased farmed rainbow trout (Oncorhynchus mykiss) in Chile.</title>
        <authorList>
            <person name="Miranda C.D."/>
            <person name="Irgang R."/>
            <person name="Concha C."/>
            <person name="Rojas R."/>
            <person name="Avendano R."/>
        </authorList>
    </citation>
    <scope>NUCLEOTIDE SEQUENCE [LARGE SCALE GENOMIC DNA]</scope>
    <source>
        <strain evidence="2 3">FP99</strain>
    </source>
</reference>
<gene>
    <name evidence="2" type="ORF">NG800_002255</name>
</gene>
<comment type="caution">
    <text evidence="2">The sequence shown here is derived from an EMBL/GenBank/DDBJ whole genome shotgun (WGS) entry which is preliminary data.</text>
</comment>
<name>A0ABU4JDG8_9FLAO</name>
<evidence type="ECO:0000259" key="1">
    <source>
        <dbReference type="PROSITE" id="PS51781"/>
    </source>
</evidence>
<keyword evidence="3" id="KW-1185">Reference proteome</keyword>
<proteinExistence type="predicted"/>
<organism evidence="2 3">
    <name type="scientific">Epilithonimonas ginsengisoli</name>
    <dbReference type="NCBI Taxonomy" id="1245592"/>
    <lineage>
        <taxon>Bacteria</taxon>
        <taxon>Pseudomonadati</taxon>
        <taxon>Bacteroidota</taxon>
        <taxon>Flavobacteriia</taxon>
        <taxon>Flavobacteriales</taxon>
        <taxon>Weeksellaceae</taxon>
        <taxon>Chryseobacterium group</taxon>
        <taxon>Epilithonimonas</taxon>
    </lineage>
</organism>